<dbReference type="Pfam" id="PF01564">
    <property type="entry name" value="Spermine_synth"/>
    <property type="match status" value="1"/>
</dbReference>
<dbReference type="GO" id="GO:0008295">
    <property type="term" value="P:spermidine biosynthetic process"/>
    <property type="evidence" value="ECO:0007669"/>
    <property type="project" value="InterPro"/>
</dbReference>
<dbReference type="PANTHER" id="PTHR43317">
    <property type="entry name" value="THERMOSPERMINE SYNTHASE ACAULIS5"/>
    <property type="match status" value="1"/>
</dbReference>
<dbReference type="AlphaFoldDB" id="A0A7S4MR63"/>
<evidence type="ECO:0000256" key="11">
    <source>
        <dbReference type="PROSITE-ProRule" id="PRU00354"/>
    </source>
</evidence>
<keyword evidence="5" id="KW-0068">Autocatalytic cleavage</keyword>
<comment type="cofactor">
    <cofactor evidence="1">
        <name>pyruvate</name>
        <dbReference type="ChEBI" id="CHEBI:15361"/>
    </cofactor>
</comment>
<keyword evidence="3 11" id="KW-0808">Transferase</keyword>
<keyword evidence="6 11" id="KW-0620">Polyamine biosynthesis</keyword>
<evidence type="ECO:0000259" key="12">
    <source>
        <dbReference type="PROSITE" id="PS51006"/>
    </source>
</evidence>
<protein>
    <recommendedName>
        <fullName evidence="12">PABS domain-containing protein</fullName>
    </recommendedName>
</protein>
<keyword evidence="10" id="KW-0670">Pyruvate</keyword>
<keyword evidence="7" id="KW-0865">Zymogen</keyword>
<dbReference type="InterPro" id="IPR016067">
    <property type="entry name" value="S-AdoMet_deCO2ase_core"/>
</dbReference>
<dbReference type="GO" id="GO:0004014">
    <property type="term" value="F:adenosylmethionine decarboxylase activity"/>
    <property type="evidence" value="ECO:0007669"/>
    <property type="project" value="InterPro"/>
</dbReference>
<evidence type="ECO:0000313" key="13">
    <source>
        <dbReference type="EMBL" id="CAE2238187.1"/>
    </source>
</evidence>
<dbReference type="InterPro" id="IPR030374">
    <property type="entry name" value="PABS"/>
</dbReference>
<dbReference type="GO" id="GO:0010487">
    <property type="term" value="F:thermospermine synthase activity"/>
    <property type="evidence" value="ECO:0007669"/>
    <property type="project" value="TreeGrafter"/>
</dbReference>
<evidence type="ECO:0000256" key="5">
    <source>
        <dbReference type="ARBA" id="ARBA00022813"/>
    </source>
</evidence>
<evidence type="ECO:0000256" key="4">
    <source>
        <dbReference type="ARBA" id="ARBA00022793"/>
    </source>
</evidence>
<dbReference type="SUPFAM" id="SSF56276">
    <property type="entry name" value="S-adenosylmethionine decarboxylase"/>
    <property type="match status" value="1"/>
</dbReference>
<keyword evidence="4" id="KW-0210">Decarboxylase</keyword>
<dbReference type="InterPro" id="IPR003826">
    <property type="entry name" value="AdoMetDC_fam_prok"/>
</dbReference>
<dbReference type="Gene3D" id="3.60.90.10">
    <property type="entry name" value="S-adenosylmethionine decarboxylase"/>
    <property type="match status" value="1"/>
</dbReference>
<dbReference type="InterPro" id="IPR046341">
    <property type="entry name" value="SET_dom_sf"/>
</dbReference>
<dbReference type="SUPFAM" id="SSF53335">
    <property type="entry name" value="S-adenosyl-L-methionine-dependent methyltransferases"/>
    <property type="match status" value="1"/>
</dbReference>
<dbReference type="EMBL" id="HBKQ01021740">
    <property type="protein sequence ID" value="CAE2238187.1"/>
    <property type="molecule type" value="Transcribed_RNA"/>
</dbReference>
<evidence type="ECO:0000256" key="3">
    <source>
        <dbReference type="ARBA" id="ARBA00022679"/>
    </source>
</evidence>
<dbReference type="PANTHER" id="PTHR43317:SF1">
    <property type="entry name" value="THERMOSPERMINE SYNTHASE ACAULIS5"/>
    <property type="match status" value="1"/>
</dbReference>
<feature type="domain" description="PABS" evidence="12">
    <location>
        <begin position="326"/>
        <end position="565"/>
    </location>
</feature>
<evidence type="ECO:0000256" key="6">
    <source>
        <dbReference type="ARBA" id="ARBA00023115"/>
    </source>
</evidence>
<keyword evidence="8" id="KW-0456">Lyase</keyword>
<dbReference type="Gene3D" id="3.90.1410.10">
    <property type="entry name" value="set domain protein methyltransferase, domain 1"/>
    <property type="match status" value="1"/>
</dbReference>
<proteinExistence type="inferred from homology"/>
<dbReference type="Gene3D" id="3.40.50.150">
    <property type="entry name" value="Vaccinia Virus protein VP39"/>
    <property type="match status" value="1"/>
</dbReference>
<sequence>MCDTARNLLKEMKLGDESHYAPYVNYLLDGNRGQLPSAWSPEGQEIIATIIGNEMAPEDVTDVLFDYRCGYPHDGEDEEEDEDKEEKSLRDYAYQSLIARSWDDIVIPVFDMINHRNGRWKNTDSNSAHEGKDITVFATRNVEAGEQLHLSYNECADCAGNAHSYVAQHILKDYGFVEQFPQRWGFRGGDDGDVVFELNEMTSGNGTKDGDAAKTPGRGEELELTWLSAEPNTYELNELLRGQLERVRHLDEWVQEGIESLTGGNERDVIIDFYQALTTALELAILNADKTYTQKLECVVSSDDGPEWCDKILDNKQGKEKRELGDLYLCDYGATSVGPNEFYEEIDRVHSKYQEMRVIHDEELSDTCFFLDNHLHVCAAFRPHYHELVVHYAARFLKTVRRVIFLGGGDSMLVHEILKYPELELVVGLELDQMVVRSSFKHFGSQPHFDDERVEWWFGDAAKSLRVIPEEYYGSFDLVIVDLALNLPDILKVTDDLTLAEVAALLLAPEGVIVRNEDDYENFYSGDPSAFTEYNVYLNYMSVPMYCHQSFSLGSNSVNFLVHTPIDHKIDTVFLNPVDEMDRFDMWYNYKHQDTTSLANKSCTKPGAEEKAPAEATEKRSGVLMIVEAEDADVKLDSSALVQDSLSQALKKADLTEIAAHQREAEGDGRIIVFILQEGYVSAQTWPEDKYCALDIMLWSDFEKHSIAETELLAAIGSDSSSSYRIVTGGMFGETGWKGDGKRFGSHDEETCESPVLQDTSNVVQSTIDAIVQESISLVDNSNAAIAILCGEKSSPCSSLTALSKEFSDENVIPVWACSGIDDSTGDESDASCLAETLTVLRRSVKAGSKKIGGILIDTVAPPTMGNVLERMFFSTKVRRELLEEEYVVLGAFLDEDTSWQEDLLEYFRTDIDKFDPVYRSNVSLRNATTSLTLGVFSSGDTNFYAHLVEVISRIEDKTELVAEVQDVRGGLSMYYPDFEPIHVSSHEDYDPSSALEQWLSQEPLGRQTIFVFSLPRVPANDRALFVGKLKKSLQRIIISMEEEDIDSPDVMTFDGVGEGCIILAFWSEANIILSWDGRDHVTLNLFADGDSKELSKQFEELFRDEITVLGTEIRDMQPRGFGRVVNFEGDVGPEREQEPHWALHAISSAD</sequence>
<reference evidence="13" key="1">
    <citation type="submission" date="2021-01" db="EMBL/GenBank/DDBJ databases">
        <authorList>
            <person name="Corre E."/>
            <person name="Pelletier E."/>
            <person name="Niang G."/>
            <person name="Scheremetjew M."/>
            <person name="Finn R."/>
            <person name="Kale V."/>
            <person name="Holt S."/>
            <person name="Cochrane G."/>
            <person name="Meng A."/>
            <person name="Brown T."/>
            <person name="Cohen L."/>
        </authorList>
    </citation>
    <scope>NUCLEOTIDE SEQUENCE</scope>
    <source>
        <strain evidence="13">Isolate 1302-5</strain>
    </source>
</reference>
<feature type="active site" description="Proton acceptor" evidence="11">
    <location>
        <position position="482"/>
    </location>
</feature>
<evidence type="ECO:0000256" key="10">
    <source>
        <dbReference type="ARBA" id="ARBA00023317"/>
    </source>
</evidence>
<evidence type="ECO:0000256" key="2">
    <source>
        <dbReference type="ARBA" id="ARBA00007867"/>
    </source>
</evidence>
<evidence type="ECO:0000256" key="1">
    <source>
        <dbReference type="ARBA" id="ARBA00001928"/>
    </source>
</evidence>
<name>A0A7S4MR63_9STRA</name>
<accession>A0A7S4MR63</accession>
<evidence type="ECO:0000256" key="8">
    <source>
        <dbReference type="ARBA" id="ARBA00023239"/>
    </source>
</evidence>
<organism evidence="13">
    <name type="scientific">Odontella aurita</name>
    <dbReference type="NCBI Taxonomy" id="265563"/>
    <lineage>
        <taxon>Eukaryota</taxon>
        <taxon>Sar</taxon>
        <taxon>Stramenopiles</taxon>
        <taxon>Ochrophyta</taxon>
        <taxon>Bacillariophyta</taxon>
        <taxon>Mediophyceae</taxon>
        <taxon>Biddulphiophycidae</taxon>
        <taxon>Eupodiscales</taxon>
        <taxon>Odontellaceae</taxon>
        <taxon>Odontella</taxon>
    </lineage>
</organism>
<evidence type="ECO:0000256" key="9">
    <source>
        <dbReference type="ARBA" id="ARBA00023270"/>
    </source>
</evidence>
<keyword evidence="9" id="KW-0704">Schiff base</keyword>
<gene>
    <name evidence="13" type="ORF">OAUR00152_LOCUS14727</name>
</gene>
<comment type="similarity">
    <text evidence="2">Belongs to the spermidine/spermine synthase family.</text>
</comment>
<dbReference type="InterPro" id="IPR029063">
    <property type="entry name" value="SAM-dependent_MTases_sf"/>
</dbReference>
<evidence type="ECO:0000256" key="7">
    <source>
        <dbReference type="ARBA" id="ARBA00023145"/>
    </source>
</evidence>
<dbReference type="Pfam" id="PF02675">
    <property type="entry name" value="AdoMet_dc"/>
    <property type="match status" value="1"/>
</dbReference>
<dbReference type="SUPFAM" id="SSF82199">
    <property type="entry name" value="SET domain"/>
    <property type="match status" value="1"/>
</dbReference>
<dbReference type="PROSITE" id="PS51006">
    <property type="entry name" value="PABS_2"/>
    <property type="match status" value="1"/>
</dbReference>